<protein>
    <submittedName>
        <fullName evidence="9">Major facilitator superfamily multidrug-resistance, DHA1 sub-family</fullName>
    </submittedName>
</protein>
<feature type="domain" description="Major facilitator superfamily (MFS) profile" evidence="8">
    <location>
        <begin position="29"/>
        <end position="504"/>
    </location>
</feature>
<feature type="compositionally biased region" description="Polar residues" evidence="6">
    <location>
        <begin position="255"/>
        <end position="269"/>
    </location>
</feature>
<feature type="compositionally biased region" description="Polar residues" evidence="6">
    <location>
        <begin position="278"/>
        <end position="288"/>
    </location>
</feature>
<accession>A0A9P6CJ87</accession>
<evidence type="ECO:0000256" key="4">
    <source>
        <dbReference type="ARBA" id="ARBA00022989"/>
    </source>
</evidence>
<dbReference type="Pfam" id="PF07690">
    <property type="entry name" value="MFS_1"/>
    <property type="match status" value="1"/>
</dbReference>
<feature type="transmembrane region" description="Helical" evidence="7">
    <location>
        <begin position="374"/>
        <end position="395"/>
    </location>
</feature>
<evidence type="ECO:0000256" key="5">
    <source>
        <dbReference type="ARBA" id="ARBA00023136"/>
    </source>
</evidence>
<comment type="subcellular location">
    <subcellularLocation>
        <location evidence="1">Membrane</location>
        <topology evidence="1">Multi-pass membrane protein</topology>
    </subcellularLocation>
</comment>
<keyword evidence="2" id="KW-0813">Transport</keyword>
<feature type="transmembrane region" description="Helical" evidence="7">
    <location>
        <begin position="477"/>
        <end position="499"/>
    </location>
</feature>
<name>A0A9P6CJ87_9AGAR</name>
<keyword evidence="3 7" id="KW-0812">Transmembrane</keyword>
<feature type="transmembrane region" description="Helical" evidence="7">
    <location>
        <begin position="159"/>
        <end position="181"/>
    </location>
</feature>
<dbReference type="CDD" id="cd17330">
    <property type="entry name" value="MFS_SLC46_TetA_like"/>
    <property type="match status" value="1"/>
</dbReference>
<evidence type="ECO:0000256" key="2">
    <source>
        <dbReference type="ARBA" id="ARBA00022448"/>
    </source>
</evidence>
<dbReference type="InterPro" id="IPR001958">
    <property type="entry name" value="Tet-R_TetA/multi-R_MdtG-like"/>
</dbReference>
<keyword evidence="4 7" id="KW-1133">Transmembrane helix</keyword>
<evidence type="ECO:0000313" key="10">
    <source>
        <dbReference type="Proteomes" id="UP000807353"/>
    </source>
</evidence>
<feature type="transmembrane region" description="Helical" evidence="7">
    <location>
        <begin position="104"/>
        <end position="127"/>
    </location>
</feature>
<evidence type="ECO:0000313" key="9">
    <source>
        <dbReference type="EMBL" id="KAF9468187.1"/>
    </source>
</evidence>
<evidence type="ECO:0000256" key="3">
    <source>
        <dbReference type="ARBA" id="ARBA00022692"/>
    </source>
</evidence>
<dbReference type="Proteomes" id="UP000807353">
    <property type="component" value="Unassembled WGS sequence"/>
</dbReference>
<dbReference type="PROSITE" id="PS50850">
    <property type="entry name" value="MFS"/>
    <property type="match status" value="1"/>
</dbReference>
<feature type="transmembrane region" description="Helical" evidence="7">
    <location>
        <begin position="71"/>
        <end position="92"/>
    </location>
</feature>
<feature type="region of interest" description="Disordered" evidence="6">
    <location>
        <begin position="240"/>
        <end position="289"/>
    </location>
</feature>
<feature type="transmembrane region" description="Helical" evidence="7">
    <location>
        <begin position="201"/>
        <end position="225"/>
    </location>
</feature>
<evidence type="ECO:0000256" key="7">
    <source>
        <dbReference type="SAM" id="Phobius"/>
    </source>
</evidence>
<organism evidence="9 10">
    <name type="scientific">Collybia nuda</name>
    <dbReference type="NCBI Taxonomy" id="64659"/>
    <lineage>
        <taxon>Eukaryota</taxon>
        <taxon>Fungi</taxon>
        <taxon>Dikarya</taxon>
        <taxon>Basidiomycota</taxon>
        <taxon>Agaricomycotina</taxon>
        <taxon>Agaricomycetes</taxon>
        <taxon>Agaricomycetidae</taxon>
        <taxon>Agaricales</taxon>
        <taxon>Tricholomatineae</taxon>
        <taxon>Clitocybaceae</taxon>
        <taxon>Collybia</taxon>
    </lineage>
</organism>
<evidence type="ECO:0000256" key="1">
    <source>
        <dbReference type="ARBA" id="ARBA00004141"/>
    </source>
</evidence>
<keyword evidence="5 7" id="KW-0472">Membrane</keyword>
<dbReference type="AlphaFoldDB" id="A0A9P6CJ87"/>
<dbReference type="PRINTS" id="PR01035">
    <property type="entry name" value="TCRTETA"/>
</dbReference>
<feature type="transmembrane region" description="Helical" evidence="7">
    <location>
        <begin position="31"/>
        <end position="51"/>
    </location>
</feature>
<proteinExistence type="predicted"/>
<feature type="transmembrane region" description="Helical" evidence="7">
    <location>
        <begin position="341"/>
        <end position="362"/>
    </location>
</feature>
<gene>
    <name evidence="9" type="ORF">BDZ94DRAFT_1155018</name>
</gene>
<feature type="transmembrane region" description="Helical" evidence="7">
    <location>
        <begin position="407"/>
        <end position="432"/>
    </location>
</feature>
<dbReference type="EMBL" id="MU150234">
    <property type="protein sequence ID" value="KAF9468187.1"/>
    <property type="molecule type" value="Genomic_DNA"/>
</dbReference>
<dbReference type="InterPro" id="IPR036259">
    <property type="entry name" value="MFS_trans_sf"/>
</dbReference>
<dbReference type="InterPro" id="IPR011701">
    <property type="entry name" value="MFS"/>
</dbReference>
<dbReference type="Gene3D" id="1.20.1250.20">
    <property type="entry name" value="MFS general substrate transporter like domains"/>
    <property type="match status" value="1"/>
</dbReference>
<evidence type="ECO:0000256" key="6">
    <source>
        <dbReference type="SAM" id="MobiDB-lite"/>
    </source>
</evidence>
<dbReference type="PANTHER" id="PTHR23504">
    <property type="entry name" value="MAJOR FACILITATOR SUPERFAMILY DOMAIN-CONTAINING PROTEIN 10"/>
    <property type="match status" value="1"/>
</dbReference>
<dbReference type="PANTHER" id="PTHR23504:SF15">
    <property type="entry name" value="MAJOR FACILITATOR SUPERFAMILY (MFS) PROFILE DOMAIN-CONTAINING PROTEIN"/>
    <property type="match status" value="1"/>
</dbReference>
<keyword evidence="10" id="KW-1185">Reference proteome</keyword>
<comment type="caution">
    <text evidence="9">The sequence shown here is derived from an EMBL/GenBank/DDBJ whole genome shotgun (WGS) entry which is preliminary data.</text>
</comment>
<feature type="transmembrane region" description="Helical" evidence="7">
    <location>
        <begin position="297"/>
        <end position="321"/>
    </location>
</feature>
<dbReference type="GO" id="GO:0022857">
    <property type="term" value="F:transmembrane transporter activity"/>
    <property type="evidence" value="ECO:0007669"/>
    <property type="project" value="InterPro"/>
</dbReference>
<dbReference type="OrthoDB" id="419616at2759"/>
<dbReference type="SUPFAM" id="SSF103473">
    <property type="entry name" value="MFS general substrate transporter"/>
    <property type="match status" value="1"/>
</dbReference>
<evidence type="ECO:0000259" key="8">
    <source>
        <dbReference type="PROSITE" id="PS50850"/>
    </source>
</evidence>
<reference evidence="9" key="1">
    <citation type="submission" date="2020-11" db="EMBL/GenBank/DDBJ databases">
        <authorList>
            <consortium name="DOE Joint Genome Institute"/>
            <person name="Ahrendt S."/>
            <person name="Riley R."/>
            <person name="Andreopoulos W."/>
            <person name="Labutti K."/>
            <person name="Pangilinan J."/>
            <person name="Ruiz-Duenas F.J."/>
            <person name="Barrasa J.M."/>
            <person name="Sanchez-Garcia M."/>
            <person name="Camarero S."/>
            <person name="Miyauchi S."/>
            <person name="Serrano A."/>
            <person name="Linde D."/>
            <person name="Babiker R."/>
            <person name="Drula E."/>
            <person name="Ayuso-Fernandez I."/>
            <person name="Pacheco R."/>
            <person name="Padilla G."/>
            <person name="Ferreira P."/>
            <person name="Barriuso J."/>
            <person name="Kellner H."/>
            <person name="Castanera R."/>
            <person name="Alfaro M."/>
            <person name="Ramirez L."/>
            <person name="Pisabarro A.G."/>
            <person name="Kuo A."/>
            <person name="Tritt A."/>
            <person name="Lipzen A."/>
            <person name="He G."/>
            <person name="Yan M."/>
            <person name="Ng V."/>
            <person name="Cullen D."/>
            <person name="Martin F."/>
            <person name="Rosso M.-N."/>
            <person name="Henrissat B."/>
            <person name="Hibbett D."/>
            <person name="Martinez A.T."/>
            <person name="Grigoriev I.V."/>
        </authorList>
    </citation>
    <scope>NUCLEOTIDE SEQUENCE</scope>
    <source>
        <strain evidence="9">CBS 247.69</strain>
    </source>
</reference>
<dbReference type="InterPro" id="IPR020846">
    <property type="entry name" value="MFS_dom"/>
</dbReference>
<sequence length="508" mass="55412">MYETDEEILHESREEETTITKRTPLPAFQLFIVYLIQFAEPITATVIYPFINQFVQETGVTQGDERRTGYYAGIIESIFFITEAITVFQWGWLSDRLGRRPVLLLGPIGLSIGMLSFGFTNTFWVLVVSRCIQGIFNGNIGVSKSVIAEITDATNIGDAFAYISLMWTVGSTIGPILGGLLSRPATTWPDTFGSIALFKKYPYFLPCAVAASLAFLAGAVAFIGLKETLPSAVAKQEAKKHAKNLKKSDPDPATSLLTHNNDTNYGTTRIESDYSPIESGTTTPNSTFEKPPPLSALLVPEVVISVGTYMLLCFIDMSAQVLRPLVYSTSIANGGLGFDPYRIGSIMGTWGVINAILQVVFLGKVIRRFGPRNMHILSQFSHLISTALYPLLGYFVRQSGTVDAKVWTVIIIQLIFQITNNMAYTSIMILIIDSAPNRASLGATNGMAQAVGCFMRSIAPSAASSLFSISLQKQLAGGNMVFIVLTGVSLLGIRAALLLPKKLRNEKH</sequence>
<dbReference type="GO" id="GO:0016020">
    <property type="term" value="C:membrane"/>
    <property type="evidence" value="ECO:0007669"/>
    <property type="project" value="UniProtKB-SubCell"/>
</dbReference>